<organism evidence="2 3">
    <name type="scientific">Gigaspora margarita</name>
    <dbReference type="NCBI Taxonomy" id="4874"/>
    <lineage>
        <taxon>Eukaryota</taxon>
        <taxon>Fungi</taxon>
        <taxon>Fungi incertae sedis</taxon>
        <taxon>Mucoromycota</taxon>
        <taxon>Glomeromycotina</taxon>
        <taxon>Glomeromycetes</taxon>
        <taxon>Diversisporales</taxon>
        <taxon>Gigasporaceae</taxon>
        <taxon>Gigaspora</taxon>
    </lineage>
</organism>
<accession>A0ABN7UTF0</accession>
<dbReference type="EMBL" id="CAJVQB010005867">
    <property type="protein sequence ID" value="CAG8671782.1"/>
    <property type="molecule type" value="Genomic_DNA"/>
</dbReference>
<keyword evidence="3" id="KW-1185">Reference proteome</keyword>
<reference evidence="2 3" key="1">
    <citation type="submission" date="2021-06" db="EMBL/GenBank/DDBJ databases">
        <authorList>
            <person name="Kallberg Y."/>
            <person name="Tangrot J."/>
            <person name="Rosling A."/>
        </authorList>
    </citation>
    <scope>NUCLEOTIDE SEQUENCE [LARGE SCALE GENOMIC DNA]</scope>
    <source>
        <strain evidence="2 3">120-4 pot B 10/14</strain>
    </source>
</reference>
<feature type="compositionally biased region" description="Basic and acidic residues" evidence="1">
    <location>
        <begin position="1"/>
        <end position="24"/>
    </location>
</feature>
<sequence length="215" mass="24877">PCQDRIRLTILKDKQDKEAKKQDIGPDMVTDPEQIDKRVKTASPEPSISQLNIETQINIDKNSVSGKSSKIPTFLNNMTSPTEHNATEQQQYTIHLTSSPEIEIQHEIHNEEPITTSPTKNRKNGMRATLNDMFFDTPGAPILNLKGRYIIKKIETESYAIIKDNTPEKRNQRSYSKAVTERQKRDRKMSKMKALEVKEEFDEIKWDYDKIIEAF</sequence>
<feature type="region of interest" description="Disordered" evidence="1">
    <location>
        <begin position="165"/>
        <end position="188"/>
    </location>
</feature>
<feature type="non-terminal residue" evidence="2">
    <location>
        <position position="1"/>
    </location>
</feature>
<comment type="caution">
    <text evidence="2">The sequence shown here is derived from an EMBL/GenBank/DDBJ whole genome shotgun (WGS) entry which is preliminary data.</text>
</comment>
<proteinExistence type="predicted"/>
<feature type="region of interest" description="Disordered" evidence="1">
    <location>
        <begin position="1"/>
        <end position="33"/>
    </location>
</feature>
<protein>
    <submittedName>
        <fullName evidence="2">19517_t:CDS:1</fullName>
    </submittedName>
</protein>
<evidence type="ECO:0000313" key="2">
    <source>
        <dbReference type="EMBL" id="CAG8671782.1"/>
    </source>
</evidence>
<dbReference type="Proteomes" id="UP000789901">
    <property type="component" value="Unassembled WGS sequence"/>
</dbReference>
<gene>
    <name evidence="2" type="ORF">GMARGA_LOCUS10464</name>
</gene>
<evidence type="ECO:0000256" key="1">
    <source>
        <dbReference type="SAM" id="MobiDB-lite"/>
    </source>
</evidence>
<evidence type="ECO:0000313" key="3">
    <source>
        <dbReference type="Proteomes" id="UP000789901"/>
    </source>
</evidence>
<name>A0ABN7UTF0_GIGMA</name>